<organism evidence="9 10">
    <name type="scientific">Klebsormidium nitens</name>
    <name type="common">Green alga</name>
    <name type="synonym">Ulothrix nitens</name>
    <dbReference type="NCBI Taxonomy" id="105231"/>
    <lineage>
        <taxon>Eukaryota</taxon>
        <taxon>Viridiplantae</taxon>
        <taxon>Streptophyta</taxon>
        <taxon>Klebsormidiophyceae</taxon>
        <taxon>Klebsormidiales</taxon>
        <taxon>Klebsormidiaceae</taxon>
        <taxon>Klebsormidium</taxon>
    </lineage>
</organism>
<protein>
    <submittedName>
        <fullName evidence="9">Oxidoreductase, FAD-binding</fullName>
    </submittedName>
</protein>
<comment type="similarity">
    <text evidence="2">Belongs to the oxygen-dependent FAD-linked oxidoreductase family.</text>
</comment>
<keyword evidence="4" id="KW-0274">FAD</keyword>
<dbReference type="InterPro" id="IPR013216">
    <property type="entry name" value="Methyltransf_11"/>
</dbReference>
<evidence type="ECO:0000256" key="5">
    <source>
        <dbReference type="ARBA" id="ARBA00023002"/>
    </source>
</evidence>
<evidence type="ECO:0000256" key="6">
    <source>
        <dbReference type="SAM" id="MobiDB-lite"/>
    </source>
</evidence>
<dbReference type="InterPro" id="IPR016166">
    <property type="entry name" value="FAD-bd_PCMH"/>
</dbReference>
<dbReference type="InterPro" id="IPR006094">
    <property type="entry name" value="Oxid_FAD_bind_N"/>
</dbReference>
<evidence type="ECO:0000313" key="10">
    <source>
        <dbReference type="Proteomes" id="UP000054558"/>
    </source>
</evidence>
<keyword evidence="10" id="KW-1185">Reference proteome</keyword>
<feature type="region of interest" description="Disordered" evidence="6">
    <location>
        <begin position="746"/>
        <end position="776"/>
    </location>
</feature>
<dbReference type="PANTHER" id="PTHR13878:SF53">
    <property type="entry name" value="CYTOKININ DEHYDROGENASE 6"/>
    <property type="match status" value="1"/>
</dbReference>
<feature type="transmembrane region" description="Helical" evidence="7">
    <location>
        <begin position="12"/>
        <end position="34"/>
    </location>
</feature>
<name>A0A0U9HJB5_KLENI</name>
<evidence type="ECO:0000313" key="9">
    <source>
        <dbReference type="EMBL" id="GAQ81971.1"/>
    </source>
</evidence>
<keyword evidence="7" id="KW-1133">Transmembrane helix</keyword>
<evidence type="ECO:0000259" key="8">
    <source>
        <dbReference type="PROSITE" id="PS51387"/>
    </source>
</evidence>
<dbReference type="EMBL" id="DF237045">
    <property type="protein sequence ID" value="GAQ81971.1"/>
    <property type="molecule type" value="Genomic_DNA"/>
</dbReference>
<dbReference type="SUPFAM" id="SSF56176">
    <property type="entry name" value="FAD-binding/transporter-associated domain-like"/>
    <property type="match status" value="1"/>
</dbReference>
<evidence type="ECO:0000256" key="1">
    <source>
        <dbReference type="ARBA" id="ARBA00001974"/>
    </source>
</evidence>
<feature type="domain" description="FAD-binding PCMH-type" evidence="8">
    <location>
        <begin position="270"/>
        <end position="439"/>
    </location>
</feature>
<dbReference type="SUPFAM" id="SSF55103">
    <property type="entry name" value="FAD-linked oxidases, C-terminal domain"/>
    <property type="match status" value="1"/>
</dbReference>
<evidence type="ECO:0000256" key="3">
    <source>
        <dbReference type="ARBA" id="ARBA00022630"/>
    </source>
</evidence>
<evidence type="ECO:0000256" key="7">
    <source>
        <dbReference type="SAM" id="Phobius"/>
    </source>
</evidence>
<dbReference type="OrthoDB" id="415825at2759"/>
<dbReference type="Gene3D" id="3.40.50.150">
    <property type="entry name" value="Vaccinia Virus protein VP39"/>
    <property type="match status" value="1"/>
</dbReference>
<dbReference type="Gene3D" id="3.30.43.10">
    <property type="entry name" value="Uridine Diphospho-n-acetylenolpyruvylglucosamine Reductase, domain 2"/>
    <property type="match status" value="1"/>
</dbReference>
<comment type="cofactor">
    <cofactor evidence="1">
        <name>FAD</name>
        <dbReference type="ChEBI" id="CHEBI:57692"/>
    </cofactor>
</comment>
<keyword evidence="3" id="KW-0285">Flavoprotein</keyword>
<dbReference type="GO" id="GO:0071949">
    <property type="term" value="F:FAD binding"/>
    <property type="evidence" value="ECO:0007669"/>
    <property type="project" value="InterPro"/>
</dbReference>
<dbReference type="GO" id="GO:0008757">
    <property type="term" value="F:S-adenosylmethionine-dependent methyltransferase activity"/>
    <property type="evidence" value="ECO:0007669"/>
    <property type="project" value="InterPro"/>
</dbReference>
<dbReference type="Pfam" id="PF08241">
    <property type="entry name" value="Methyltransf_11"/>
    <property type="match status" value="1"/>
</dbReference>
<keyword evidence="7" id="KW-0472">Membrane</keyword>
<dbReference type="InterPro" id="IPR036318">
    <property type="entry name" value="FAD-bd_PCMH-like_sf"/>
</dbReference>
<dbReference type="PROSITE" id="PS51387">
    <property type="entry name" value="FAD_PCMH"/>
    <property type="match status" value="1"/>
</dbReference>
<keyword evidence="7" id="KW-0812">Transmembrane</keyword>
<dbReference type="Gene3D" id="3.30.465.10">
    <property type="match status" value="1"/>
</dbReference>
<feature type="compositionally biased region" description="Polar residues" evidence="6">
    <location>
        <begin position="746"/>
        <end position="766"/>
    </location>
</feature>
<keyword evidence="5" id="KW-0560">Oxidoreductase</keyword>
<reference evidence="9 10" key="1">
    <citation type="journal article" date="2014" name="Nat. Commun.">
        <title>Klebsormidium flaccidum genome reveals primary factors for plant terrestrial adaptation.</title>
        <authorList>
            <person name="Hori K."/>
            <person name="Maruyama F."/>
            <person name="Fujisawa T."/>
            <person name="Togashi T."/>
            <person name="Yamamoto N."/>
            <person name="Seo M."/>
            <person name="Sato S."/>
            <person name="Yamada T."/>
            <person name="Mori H."/>
            <person name="Tajima N."/>
            <person name="Moriyama T."/>
            <person name="Ikeuchi M."/>
            <person name="Watanabe M."/>
            <person name="Wada H."/>
            <person name="Kobayashi K."/>
            <person name="Saito M."/>
            <person name="Masuda T."/>
            <person name="Sasaki-Sekimoto Y."/>
            <person name="Mashiguchi K."/>
            <person name="Awai K."/>
            <person name="Shimojima M."/>
            <person name="Masuda S."/>
            <person name="Iwai M."/>
            <person name="Nobusawa T."/>
            <person name="Narise T."/>
            <person name="Kondo S."/>
            <person name="Saito H."/>
            <person name="Sato R."/>
            <person name="Murakawa M."/>
            <person name="Ihara Y."/>
            <person name="Oshima-Yamada Y."/>
            <person name="Ohtaka K."/>
            <person name="Satoh M."/>
            <person name="Sonobe K."/>
            <person name="Ishii M."/>
            <person name="Ohtani R."/>
            <person name="Kanamori-Sato M."/>
            <person name="Honoki R."/>
            <person name="Miyazaki D."/>
            <person name="Mochizuki H."/>
            <person name="Umetsu J."/>
            <person name="Higashi K."/>
            <person name="Shibata D."/>
            <person name="Kamiya Y."/>
            <person name="Sato N."/>
            <person name="Nakamura Y."/>
            <person name="Tabata S."/>
            <person name="Ida S."/>
            <person name="Kurokawa K."/>
            <person name="Ohta H."/>
        </authorList>
    </citation>
    <scope>NUCLEOTIDE SEQUENCE [LARGE SCALE GENOMIC DNA]</scope>
    <source>
        <strain evidence="9 10">NIES-2285</strain>
    </source>
</reference>
<dbReference type="InterPro" id="IPR016169">
    <property type="entry name" value="FAD-bd_PCMH_sub2"/>
</dbReference>
<dbReference type="InterPro" id="IPR029063">
    <property type="entry name" value="SAM-dependent_MTases_sf"/>
</dbReference>
<accession>A0A0U9HJB5</accession>
<sequence>MERILTGAPQRFCSYHPVIAALALALALIGLTRLGRFVATRILPPAWRSISGLFLQLFHIGRQLFVRLFRKRRPPVQLPAIPLLLAAAPIGSHLFRQISPFLPKAIGIAPNVLSAFNPLTPFLSSANSLLLDASQLWAAQPILSSGLVLCTFLGTQQPTIRKSISKLGSLSLNLVARPVGRFFRWALGAKILIPRFVVLGIGLHWILRLGYSTGHLITHLPPLKAIFYSKPTLGLATITLVTLTAKRLRRKASKGGGGDGVLVDDVTQMNECEVERVFMVASEEDVRAVVRAAQLKGCQVSMRGQSHTMGGHILAPGGFLIDTKYLNSMRYDPASQTVSVGPGATWGDLIKYLNDFGVSPMIMQSYCSFSVGGSISVNAHGITADCAMHEAVLRLRLVDANGHVVNCCRDENAELFSLVIGGYGLFGVLTEVTLRVVPNVKTALESLTLDRHRFVDAYTPLLTDPAVEMKLARVELTWHKFDRISLYTSRRSNKGQPTVSDLPEGPRQMSPAGALIYKWLLPLRIVQKLRFSLERLLRVPLDWQREVDRNCILYESAYPLAHLVAPLVRLNQTHVLQEYFVPHHRFADWMEAATGILSDAHCDIKLLNITIRYLQPDTTTFLRYARCPSFAFVLYFRLPCTPEGDAALGAVHRALVDATLRLEGTFYLPYRPHYSPEELRTAYPNIGEFFRLKAKYDPDNIFSNVWFTTYGKEYVSVARQATSPTSVLPNCIDVSNIVGVTNHLGNTDSSTQTRSCPSLSAPSSGDFSAAPSCARGDPSVPIETVSEHRTNSYRAVLASDALRARLQLFLRHVFHVESPDAMYSYVCQAAMGPHDKDDSQVFADLQRILDERHPMHKFGSQLLTLKQLILQKADLVEQMATCVSLLGFGGRLQTLLTLGDAGRHVVGLRRALGMRGRACVAHDRARFPADALERGRPWPVGERMAYDYQTCPELPLPPGSVDLVTVMMGLHHLPQERLGDFLADVRRVLAPGGLFIIREHDATPDLVPLLDLAHSIFNAATGVPASEEASEVRAFRPLAAWRALARAAGFVDLMVRAHDPKDPTDDVMFCFMKPLGAGRGEALLGHVAPHKRFSLVASAAADVRPRGAFSHRDLWAGGALGEYGQLDAAINERLLAYERRLIRGSHAFNFFRLPEWMLVHVPKSFAASLDHTAWFRFPFMRHVALYWRVCAAEAAAAARAHGVAHGVLVNRGFHMAVVIGAVLTFVFGQLDNGSHWEIVLDRTIPPPAGSAQLQLEDNQLRIDGRRFSDAHSQAESDRLEPSGQFRSGALARASAARAPLDETLAGLHPSATCHVLDVPWESIPGALAQRLEGLGVSAAAKVPLLVMRVPKHVPFTEILKELSSMTDPRIHLLAISCLYDATCQVELRVASPAARAWAARQDGCELVFSFTYPDVHSPKKEDAEEHVILAVRIWRLLPFLAECNGTEGVTVVQVFEFQET</sequence>
<dbReference type="InterPro" id="IPR016167">
    <property type="entry name" value="FAD-bd_PCMH_sub1"/>
</dbReference>
<dbReference type="PANTHER" id="PTHR13878">
    <property type="entry name" value="GULONOLACTONE OXIDASE"/>
    <property type="match status" value="1"/>
</dbReference>
<dbReference type="InterPro" id="IPR050432">
    <property type="entry name" value="FAD-linked_Oxidoreductases_BP"/>
</dbReference>
<proteinExistence type="inferred from homology"/>
<dbReference type="InterPro" id="IPR016164">
    <property type="entry name" value="FAD-linked_Oxase-like_C"/>
</dbReference>
<gene>
    <name evidence="9" type="ORF">KFL_000960220</name>
</gene>
<dbReference type="Pfam" id="PF01565">
    <property type="entry name" value="FAD_binding_4"/>
    <property type="match status" value="1"/>
</dbReference>
<dbReference type="GO" id="GO:0016491">
    <property type="term" value="F:oxidoreductase activity"/>
    <property type="evidence" value="ECO:0000318"/>
    <property type="project" value="GO_Central"/>
</dbReference>
<evidence type="ECO:0000256" key="2">
    <source>
        <dbReference type="ARBA" id="ARBA00005466"/>
    </source>
</evidence>
<dbReference type="Proteomes" id="UP000054558">
    <property type="component" value="Unassembled WGS sequence"/>
</dbReference>
<dbReference type="SUPFAM" id="SSF53335">
    <property type="entry name" value="S-adenosyl-L-methionine-dependent methyltransferases"/>
    <property type="match status" value="1"/>
</dbReference>
<dbReference type="STRING" id="105231.A0A0U9HJB5"/>
<evidence type="ECO:0000256" key="4">
    <source>
        <dbReference type="ARBA" id="ARBA00022827"/>
    </source>
</evidence>